<dbReference type="RefSeq" id="WP_143923565.1">
    <property type="nucleotide sequence ID" value="NZ_VLTK01000010.1"/>
</dbReference>
<dbReference type="InterPro" id="IPR050707">
    <property type="entry name" value="HTH_MetabolicPath_Reg"/>
</dbReference>
<keyword evidence="2" id="KW-0804">Transcription</keyword>
<dbReference type="Gene3D" id="1.10.10.10">
    <property type="entry name" value="Winged helix-like DNA-binding domain superfamily/Winged helix DNA-binding domain"/>
    <property type="match status" value="1"/>
</dbReference>
<keyword evidence="5" id="KW-1185">Reference proteome</keyword>
<dbReference type="Pfam" id="PF09339">
    <property type="entry name" value="HTH_IclR"/>
    <property type="match status" value="1"/>
</dbReference>
<protein>
    <submittedName>
        <fullName evidence="4">Helix-turn-helix domain-containing protein</fullName>
    </submittedName>
</protein>
<dbReference type="SMART" id="SM00346">
    <property type="entry name" value="HTH_ICLR"/>
    <property type="match status" value="1"/>
</dbReference>
<dbReference type="SUPFAM" id="SSF46785">
    <property type="entry name" value="Winged helix' DNA-binding domain"/>
    <property type="match status" value="1"/>
</dbReference>
<evidence type="ECO:0000256" key="1">
    <source>
        <dbReference type="ARBA" id="ARBA00023015"/>
    </source>
</evidence>
<dbReference type="InterPro" id="IPR005471">
    <property type="entry name" value="Tscrpt_reg_IclR_N"/>
</dbReference>
<dbReference type="OrthoDB" id="156285at2"/>
<dbReference type="EMBL" id="VLTK01000010">
    <property type="protein sequence ID" value="TSI13829.1"/>
    <property type="molecule type" value="Genomic_DNA"/>
</dbReference>
<dbReference type="InterPro" id="IPR036390">
    <property type="entry name" value="WH_DNA-bd_sf"/>
</dbReference>
<dbReference type="PROSITE" id="PS51077">
    <property type="entry name" value="HTH_ICLR"/>
    <property type="match status" value="1"/>
</dbReference>
<comment type="caution">
    <text evidence="4">The sequence shown here is derived from an EMBL/GenBank/DDBJ whole genome shotgun (WGS) entry which is preliminary data.</text>
</comment>
<gene>
    <name evidence="4" type="ORF">FO013_15990</name>
</gene>
<evidence type="ECO:0000313" key="5">
    <source>
        <dbReference type="Proteomes" id="UP000316406"/>
    </source>
</evidence>
<dbReference type="InterPro" id="IPR036388">
    <property type="entry name" value="WH-like_DNA-bd_sf"/>
</dbReference>
<evidence type="ECO:0000313" key="4">
    <source>
        <dbReference type="EMBL" id="TSI13829.1"/>
    </source>
</evidence>
<dbReference type="GO" id="GO:0003677">
    <property type="term" value="F:DNA binding"/>
    <property type="evidence" value="ECO:0007669"/>
    <property type="project" value="InterPro"/>
</dbReference>
<evidence type="ECO:0000256" key="2">
    <source>
        <dbReference type="ARBA" id="ARBA00023163"/>
    </source>
</evidence>
<dbReference type="PANTHER" id="PTHR30136:SF39">
    <property type="entry name" value="TRANSCRIPTIONAL REGULATORY PROTEIN"/>
    <property type="match status" value="1"/>
</dbReference>
<organism evidence="4 5">
    <name type="scientific">Brevibacterium aurantiacum</name>
    <dbReference type="NCBI Taxonomy" id="273384"/>
    <lineage>
        <taxon>Bacteria</taxon>
        <taxon>Bacillati</taxon>
        <taxon>Actinomycetota</taxon>
        <taxon>Actinomycetes</taxon>
        <taxon>Micrococcales</taxon>
        <taxon>Brevibacteriaceae</taxon>
        <taxon>Brevibacterium</taxon>
    </lineage>
</organism>
<dbReference type="SUPFAM" id="SSF55781">
    <property type="entry name" value="GAF domain-like"/>
    <property type="match status" value="1"/>
</dbReference>
<reference evidence="4 5" key="1">
    <citation type="submission" date="2019-07" db="EMBL/GenBank/DDBJ databases">
        <title>Draft genome sequence of Brevibacterium aurantiacum XU54 isolated from Xinjiang China.</title>
        <authorList>
            <person name="Xu X."/>
        </authorList>
    </citation>
    <scope>NUCLEOTIDE SEQUENCE [LARGE SCALE GENOMIC DNA]</scope>
    <source>
        <strain evidence="4 5">XU54</strain>
    </source>
</reference>
<dbReference type="Gene3D" id="3.30.450.40">
    <property type="match status" value="2"/>
</dbReference>
<dbReference type="PANTHER" id="PTHR30136">
    <property type="entry name" value="HELIX-TURN-HELIX TRANSCRIPTIONAL REGULATOR, ICLR FAMILY"/>
    <property type="match status" value="1"/>
</dbReference>
<evidence type="ECO:0000259" key="3">
    <source>
        <dbReference type="PROSITE" id="PS51077"/>
    </source>
</evidence>
<name>A0A556C8Q1_BREAU</name>
<dbReference type="InterPro" id="IPR029016">
    <property type="entry name" value="GAF-like_dom_sf"/>
</dbReference>
<dbReference type="Proteomes" id="UP000316406">
    <property type="component" value="Unassembled WGS sequence"/>
</dbReference>
<feature type="domain" description="HTH iclR-type" evidence="3">
    <location>
        <begin position="9"/>
        <end position="68"/>
    </location>
</feature>
<dbReference type="GO" id="GO:0003700">
    <property type="term" value="F:DNA-binding transcription factor activity"/>
    <property type="evidence" value="ECO:0007669"/>
    <property type="project" value="TreeGrafter"/>
</dbReference>
<dbReference type="GO" id="GO:0045892">
    <property type="term" value="P:negative regulation of DNA-templated transcription"/>
    <property type="evidence" value="ECO:0007669"/>
    <property type="project" value="TreeGrafter"/>
</dbReference>
<sequence>MIGHNVTDVGVLDKSMAIISACEASPRMAADIAEALGLSVPTVHRLARALVAHGLLARESSGAFRLGARFISFGLGQIARGPLRTLAELTGEACQLWVPRGPNRLCLVSEAMPNELHVELHEGTQLPLEDGGTAARVIGGERSEQGWVLTVSERTVGLTSVSAPVETKDGLVGAVCIVAPVARASSNLGELYGTRLLVTASAIERALAAA</sequence>
<keyword evidence="1" id="KW-0805">Transcription regulation</keyword>
<accession>A0A556C8Q1</accession>
<dbReference type="AlphaFoldDB" id="A0A556C8Q1"/>
<proteinExistence type="predicted"/>